<name>A0A5D9DE05_HALER</name>
<accession>A0A5D9DE05</accession>
<evidence type="ECO:0000313" key="1">
    <source>
        <dbReference type="EMBL" id="TZG41502.1"/>
    </source>
</evidence>
<dbReference type="Proteomes" id="UP000324260">
    <property type="component" value="Unassembled WGS sequence"/>
</dbReference>
<proteinExistence type="predicted"/>
<dbReference type="RefSeq" id="WP_149320693.1">
    <property type="nucleotide sequence ID" value="NZ_JARWAH010000001.1"/>
</dbReference>
<keyword evidence="2" id="KW-1185">Reference proteome</keyword>
<gene>
    <name evidence="1" type="ORF">FZZ93_02230</name>
</gene>
<sequence length="84" mass="9311">MSSNATNSDPVSNSFRVLDNSEIDQVAGGFSLADGLERLHEIERGIQERAAEFNQKLHKQIAMGMEELREARADITSAFGEIFL</sequence>
<dbReference type="EMBL" id="VTPU01000001">
    <property type="protein sequence ID" value="TZG41502.1"/>
    <property type="molecule type" value="Genomic_DNA"/>
</dbReference>
<protein>
    <submittedName>
        <fullName evidence="1">Uncharacterized protein</fullName>
    </submittedName>
</protein>
<evidence type="ECO:0000313" key="2">
    <source>
        <dbReference type="Proteomes" id="UP000324260"/>
    </source>
</evidence>
<reference evidence="1 2" key="1">
    <citation type="submission" date="2019-08" db="EMBL/GenBank/DDBJ databases">
        <title>Draft Genome Sequence of Halomonas eurihalina Isolated from Preserved Hide-surface.</title>
        <authorList>
            <person name="Hussain S.A."/>
            <person name="Xu A."/>
            <person name="Sarker M."/>
            <person name="Sommers C."/>
        </authorList>
    </citation>
    <scope>NUCLEOTIDE SEQUENCE [LARGE SCALE GENOMIC DNA]</scope>
    <source>
        <strain evidence="1 2">MS1</strain>
    </source>
</reference>
<organism evidence="1 2">
    <name type="scientific">Halomonas eurihalina</name>
    <dbReference type="NCBI Taxonomy" id="42566"/>
    <lineage>
        <taxon>Bacteria</taxon>
        <taxon>Pseudomonadati</taxon>
        <taxon>Pseudomonadota</taxon>
        <taxon>Gammaproteobacteria</taxon>
        <taxon>Oceanospirillales</taxon>
        <taxon>Halomonadaceae</taxon>
        <taxon>Halomonas</taxon>
    </lineage>
</organism>
<dbReference type="AlphaFoldDB" id="A0A5D9DE05"/>
<comment type="caution">
    <text evidence="1">The sequence shown here is derived from an EMBL/GenBank/DDBJ whole genome shotgun (WGS) entry which is preliminary data.</text>
</comment>